<dbReference type="RefSeq" id="WP_261337362.1">
    <property type="nucleotide sequence ID" value="NZ_JWIQ02000002.1"/>
</dbReference>
<protein>
    <submittedName>
        <fullName evidence="1">Uncharacterized protein</fullName>
    </submittedName>
</protein>
<reference evidence="1" key="1">
    <citation type="submission" date="2015-02" db="EMBL/GenBank/DDBJ databases">
        <title>Genome Assembly of Bacillaceae bacterium MTCC 8252.</title>
        <authorList>
            <person name="Verma A."/>
            <person name="Khatri I."/>
            <person name="Mual P."/>
            <person name="Subramanian S."/>
            <person name="Krishnamurthi S."/>
        </authorList>
    </citation>
    <scope>NUCLEOTIDE SEQUENCE [LARGE SCALE GENOMIC DNA]</scope>
    <source>
        <strain evidence="1">MTCC 8252</strain>
    </source>
</reference>
<gene>
    <name evidence="1" type="ORF">QY95_03126</name>
</gene>
<dbReference type="STRING" id="1221996.QY95_03126"/>
<organism evidence="1 2">
    <name type="scientific">Bacillus thermotolerans</name>
    <name type="common">Quasibacillus thermotolerans</name>
    <dbReference type="NCBI Taxonomy" id="1221996"/>
    <lineage>
        <taxon>Bacteria</taxon>
        <taxon>Bacillati</taxon>
        <taxon>Bacillota</taxon>
        <taxon>Bacilli</taxon>
        <taxon>Bacillales</taxon>
        <taxon>Bacillaceae</taxon>
        <taxon>Bacillus</taxon>
    </lineage>
</organism>
<evidence type="ECO:0000313" key="2">
    <source>
        <dbReference type="Proteomes" id="UP000031563"/>
    </source>
</evidence>
<comment type="caution">
    <text evidence="1">The sequence shown here is derived from an EMBL/GenBank/DDBJ whole genome shotgun (WGS) entry which is preliminary data.</text>
</comment>
<keyword evidence="2" id="KW-1185">Reference proteome</keyword>
<accession>A0A0F5HTS9</accession>
<sequence>MAFPINNADPARAQKLLNRFSQPERLVFVHEYTYQPVKRVEKGA</sequence>
<evidence type="ECO:0000313" key="1">
    <source>
        <dbReference type="EMBL" id="KKB36262.1"/>
    </source>
</evidence>
<dbReference type="Proteomes" id="UP000031563">
    <property type="component" value="Unassembled WGS sequence"/>
</dbReference>
<proteinExistence type="predicted"/>
<name>A0A0F5HTS9_BACTR</name>
<dbReference type="EMBL" id="JWIR02000062">
    <property type="protein sequence ID" value="KKB36262.1"/>
    <property type="molecule type" value="Genomic_DNA"/>
</dbReference>
<dbReference type="AlphaFoldDB" id="A0A0F5HTS9"/>